<feature type="transmembrane region" description="Helical" evidence="4">
    <location>
        <begin position="12"/>
        <end position="33"/>
    </location>
</feature>
<dbReference type="RefSeq" id="WP_230869626.1">
    <property type="nucleotide sequence ID" value="NZ_CP046640.1"/>
</dbReference>
<dbReference type="Gene3D" id="1.10.150.770">
    <property type="match status" value="1"/>
</dbReference>
<dbReference type="InterPro" id="IPR011927">
    <property type="entry name" value="SpoVD_pbp"/>
</dbReference>
<dbReference type="PANTHER" id="PTHR30627">
    <property type="entry name" value="PEPTIDOGLYCAN D,D-TRANSPEPTIDASE"/>
    <property type="match status" value="1"/>
</dbReference>
<dbReference type="Pfam" id="PF03793">
    <property type="entry name" value="PASTA"/>
    <property type="match status" value="2"/>
</dbReference>
<evidence type="ECO:0000313" key="6">
    <source>
        <dbReference type="EMBL" id="QTL98036.1"/>
    </source>
</evidence>
<evidence type="ECO:0000313" key="7">
    <source>
        <dbReference type="Proteomes" id="UP000665020"/>
    </source>
</evidence>
<evidence type="ECO:0000256" key="2">
    <source>
        <dbReference type="ARBA" id="ARBA00007171"/>
    </source>
</evidence>
<dbReference type="InterPro" id="IPR001460">
    <property type="entry name" value="PCN-bd_Tpept"/>
</dbReference>
<name>A0A8A7K8G5_9FIRM</name>
<dbReference type="Gene3D" id="3.40.710.10">
    <property type="entry name" value="DD-peptidase/beta-lactamase superfamily"/>
    <property type="match status" value="1"/>
</dbReference>
<dbReference type="GO" id="GO:0071555">
    <property type="term" value="P:cell wall organization"/>
    <property type="evidence" value="ECO:0007669"/>
    <property type="project" value="TreeGrafter"/>
</dbReference>
<dbReference type="SUPFAM" id="SSF56601">
    <property type="entry name" value="beta-lactamase/transpeptidase-like"/>
    <property type="match status" value="1"/>
</dbReference>
<reference evidence="6" key="1">
    <citation type="submission" date="2019-12" db="EMBL/GenBank/DDBJ databases">
        <authorList>
            <person name="zhang j."/>
            <person name="sun C.M."/>
        </authorList>
    </citation>
    <scope>NUCLEOTIDE SEQUENCE</scope>
    <source>
        <strain evidence="6">NS-1</strain>
    </source>
</reference>
<feature type="domain" description="PASTA" evidence="5">
    <location>
        <begin position="633"/>
        <end position="692"/>
    </location>
</feature>
<organism evidence="6 7">
    <name type="scientific">Iocasia fonsfrigidae</name>
    <dbReference type="NCBI Taxonomy" id="2682810"/>
    <lineage>
        <taxon>Bacteria</taxon>
        <taxon>Bacillati</taxon>
        <taxon>Bacillota</taxon>
        <taxon>Clostridia</taxon>
        <taxon>Halanaerobiales</taxon>
        <taxon>Halanaerobiaceae</taxon>
        <taxon>Iocasia</taxon>
    </lineage>
</organism>
<dbReference type="AlphaFoldDB" id="A0A8A7K8G5"/>
<dbReference type="Proteomes" id="UP000665020">
    <property type="component" value="Chromosome"/>
</dbReference>
<dbReference type="InterPro" id="IPR005311">
    <property type="entry name" value="PBP_dimer"/>
</dbReference>
<dbReference type="PANTHER" id="PTHR30627:SF1">
    <property type="entry name" value="PEPTIDOGLYCAN D,D-TRANSPEPTIDASE FTSI"/>
    <property type="match status" value="1"/>
</dbReference>
<keyword evidence="7" id="KW-1185">Reference proteome</keyword>
<dbReference type="InterPro" id="IPR036138">
    <property type="entry name" value="PBP_dimer_sf"/>
</dbReference>
<evidence type="ECO:0000259" key="5">
    <source>
        <dbReference type="PROSITE" id="PS51178"/>
    </source>
</evidence>
<keyword evidence="4" id="KW-1133">Transmembrane helix</keyword>
<feature type="domain" description="PASTA" evidence="5">
    <location>
        <begin position="567"/>
        <end position="627"/>
    </location>
</feature>
<dbReference type="Gene3D" id="3.30.450.330">
    <property type="match status" value="1"/>
</dbReference>
<dbReference type="SUPFAM" id="SSF54184">
    <property type="entry name" value="Penicillin-binding protein 2x (pbp-2x), c-terminal domain"/>
    <property type="match status" value="2"/>
</dbReference>
<dbReference type="SUPFAM" id="SSF56519">
    <property type="entry name" value="Penicillin binding protein dimerisation domain"/>
    <property type="match status" value="1"/>
</dbReference>
<dbReference type="CDD" id="cd06576">
    <property type="entry name" value="PASTA_Pbp2x-like_1"/>
    <property type="match status" value="1"/>
</dbReference>
<protein>
    <submittedName>
        <fullName evidence="6">Stage V sporulation protein D</fullName>
    </submittedName>
</protein>
<dbReference type="Gene3D" id="3.90.1310.10">
    <property type="entry name" value="Penicillin-binding protein 2a (Domain 2)"/>
    <property type="match status" value="1"/>
</dbReference>
<evidence type="ECO:0000256" key="4">
    <source>
        <dbReference type="SAM" id="Phobius"/>
    </source>
</evidence>
<comment type="subcellular location">
    <subcellularLocation>
        <location evidence="1">Membrane</location>
    </subcellularLocation>
</comment>
<dbReference type="PROSITE" id="PS51178">
    <property type="entry name" value="PASTA"/>
    <property type="match status" value="2"/>
</dbReference>
<dbReference type="InterPro" id="IPR050515">
    <property type="entry name" value="Beta-lactam/transpept"/>
</dbReference>
<accession>A0A8A7K8G5</accession>
<comment type="similarity">
    <text evidence="2">Belongs to the transpeptidase family.</text>
</comment>
<gene>
    <name evidence="6" type="ORF">GM661_08640</name>
</gene>
<dbReference type="EMBL" id="CP046640">
    <property type="protein sequence ID" value="QTL98036.1"/>
    <property type="molecule type" value="Genomic_DNA"/>
</dbReference>
<dbReference type="InterPro" id="IPR012338">
    <property type="entry name" value="Beta-lactam/transpept-like"/>
</dbReference>
<sequence length="694" mass="77295">MANLPHLKVKKRIIALFLIFFLLIIILGLRLFWIQVISSEKYQEKALDQRLRQLKVEPKRGIIYDRNGRQLAISASSETLVAIPNEIEEPEKTARKLAQVLSIDYDYIYERITRRASAVYIKRKLDETLAQQVRQLDLKGITFTEESKRYYPKDNLASHLLGFAGIDSQGLDGLELSYDKYLRGIPGKIQSERDARGESIPDGIREYVPPQNGYNVYLTIDEVIQYIIERELDRAVEEFNISGGTIIVMNPKTGEIMAMANRPDYNPNDFANYPQKYWRNRAISDIYEPGSTFKIITTASALEDGVVNENDVFVDPGYIKVSDRRINCWKAGGHGRQTFADVVKNSCNVGFVQVGMRLGKESFYNYINSFGFGSETSIKLPGEAKGLLYDFDSIGPVELATMSFGHGISVTPIQLITAVSAVANNGMLLRPRFVKEIRNADDELVEEFQAVPIRQVVSEETAQRTLKLLERVVAEGTGISAAIEGYRIGGKTGTAEHYGAQIYDSSFIGILPIDDPQMVILTVLYDLKGFPYYASQTAAPIFRNVAQDILRYLEIPPQIIPEEGEEEKRNVTVPDVEGLTVIEAERILRKNKFDVKLIGGSDKIIKQIPLAGADILEGSTVLLLTEQAQGIEKKYYVAVPDLSGLTGEKAANLLAELGLVLVPSGEGVIIKQDIEPGERVPGGSKISVILKEDG</sequence>
<proteinExistence type="inferred from homology"/>
<dbReference type="InterPro" id="IPR005543">
    <property type="entry name" value="PASTA_dom"/>
</dbReference>
<evidence type="ECO:0000256" key="3">
    <source>
        <dbReference type="ARBA" id="ARBA00023136"/>
    </source>
</evidence>
<dbReference type="GO" id="GO:0008658">
    <property type="term" value="F:penicillin binding"/>
    <property type="evidence" value="ECO:0007669"/>
    <property type="project" value="InterPro"/>
</dbReference>
<dbReference type="Pfam" id="PF00905">
    <property type="entry name" value="Transpeptidase"/>
    <property type="match status" value="1"/>
</dbReference>
<dbReference type="CDD" id="cd06575">
    <property type="entry name" value="PASTA_Pbp2x-like_2"/>
    <property type="match status" value="1"/>
</dbReference>
<dbReference type="Pfam" id="PF03717">
    <property type="entry name" value="PBP_dimer"/>
    <property type="match status" value="1"/>
</dbReference>
<keyword evidence="3 4" id="KW-0472">Membrane</keyword>
<dbReference type="GO" id="GO:0005886">
    <property type="term" value="C:plasma membrane"/>
    <property type="evidence" value="ECO:0007669"/>
    <property type="project" value="TreeGrafter"/>
</dbReference>
<dbReference type="SMART" id="SM00740">
    <property type="entry name" value="PASTA"/>
    <property type="match status" value="2"/>
</dbReference>
<evidence type="ECO:0000256" key="1">
    <source>
        <dbReference type="ARBA" id="ARBA00004370"/>
    </source>
</evidence>
<dbReference type="Gene3D" id="3.30.10.20">
    <property type="match status" value="2"/>
</dbReference>
<keyword evidence="4" id="KW-0812">Transmembrane</keyword>
<dbReference type="KEGG" id="ifn:GM661_08640"/>
<dbReference type="NCBIfam" id="TIGR02214">
    <property type="entry name" value="spoVD_pbp"/>
    <property type="match status" value="1"/>
</dbReference>